<evidence type="ECO:0000313" key="3">
    <source>
        <dbReference type="Proteomes" id="UP000076935"/>
    </source>
</evidence>
<gene>
    <name evidence="2" type="ORF">AWH49_13455</name>
</gene>
<dbReference type="Proteomes" id="UP000076935">
    <property type="component" value="Unassembled WGS sequence"/>
</dbReference>
<name>A0A177L7G5_9BACI</name>
<comment type="caution">
    <text evidence="2">The sequence shown here is derived from an EMBL/GenBank/DDBJ whole genome shotgun (WGS) entry which is preliminary data.</text>
</comment>
<evidence type="ECO:0000313" key="2">
    <source>
        <dbReference type="EMBL" id="OAH61404.1"/>
    </source>
</evidence>
<dbReference type="EMBL" id="LQWY01000021">
    <property type="protein sequence ID" value="OAH61404.1"/>
    <property type="molecule type" value="Genomic_DNA"/>
</dbReference>
<evidence type="ECO:0000256" key="1">
    <source>
        <dbReference type="SAM" id="MobiDB-lite"/>
    </source>
</evidence>
<accession>A0A177L7G5</accession>
<sequence length="74" mass="9409">MSSRCKNRDHRKKKCWRWSGTNDCKTIWFNPDYGDIRRKDCDDDRRRRDDRDDDRHRKNDHDDNNKRLWNSIKW</sequence>
<proteinExistence type="predicted"/>
<reference evidence="2 3" key="1">
    <citation type="submission" date="2016-01" db="EMBL/GenBank/DDBJ databases">
        <title>Investigation of taxonomic status of Bacillus aminovorans.</title>
        <authorList>
            <person name="Verma A."/>
            <person name="Pal Y."/>
            <person name="Krishnamurthi S."/>
        </authorList>
    </citation>
    <scope>NUCLEOTIDE SEQUENCE [LARGE SCALE GENOMIC DNA]</scope>
    <source>
        <strain evidence="2 3">DSM 1314</strain>
    </source>
</reference>
<protein>
    <submittedName>
        <fullName evidence="2">Uncharacterized protein</fullName>
    </submittedName>
</protein>
<feature type="region of interest" description="Disordered" evidence="1">
    <location>
        <begin position="33"/>
        <end position="64"/>
    </location>
</feature>
<organism evidence="2 3">
    <name type="scientific">Domibacillus aminovorans</name>
    <dbReference type="NCBI Taxonomy" id="29332"/>
    <lineage>
        <taxon>Bacteria</taxon>
        <taxon>Bacillati</taxon>
        <taxon>Bacillota</taxon>
        <taxon>Bacilli</taxon>
        <taxon>Bacillales</taxon>
        <taxon>Bacillaceae</taxon>
        <taxon>Domibacillus</taxon>
    </lineage>
</organism>
<feature type="compositionally biased region" description="Basic and acidic residues" evidence="1">
    <location>
        <begin position="34"/>
        <end position="64"/>
    </location>
</feature>
<dbReference type="AlphaFoldDB" id="A0A177L7G5"/>
<keyword evidence="3" id="KW-1185">Reference proteome</keyword>